<name>A0ABN3URZ7_9MICO</name>
<dbReference type="InterPro" id="IPR000073">
    <property type="entry name" value="AB_hydrolase_1"/>
</dbReference>
<dbReference type="Pfam" id="PF12697">
    <property type="entry name" value="Abhydrolase_6"/>
    <property type="match status" value="1"/>
</dbReference>
<dbReference type="SUPFAM" id="SSF53474">
    <property type="entry name" value="alpha/beta-Hydrolases"/>
    <property type="match status" value="1"/>
</dbReference>
<feature type="domain" description="AB hydrolase-1" evidence="1">
    <location>
        <begin position="41"/>
        <end position="256"/>
    </location>
</feature>
<sequence length="265" mass="28454">MTAREAESAVDEGVRWHELAAGPVRSLWFSPPDGVEVTGSVVVFPGLGLPRYLLPLARTLAGSGVEVVVFDALAFRGRRRRVRPTIRGLATAGQQWVAELARTSLAPHGPLVVFGHSTGAQVALEVALGLQHTGRIDCLVMAGPTFTPKQRGLLHLVPAGLTAWRKDPPTELVVLKNLARVRTDVVRMVLSGLRHRPEERVTRLRVPLTTTAGEADSFAPSEWLEQLAAKAGAGGRSQVLVGSHNNVFPHPDEVAELVRAASRLG</sequence>
<keyword evidence="3" id="KW-1185">Reference proteome</keyword>
<evidence type="ECO:0000313" key="3">
    <source>
        <dbReference type="Proteomes" id="UP001501326"/>
    </source>
</evidence>
<accession>A0ABN3URZ7</accession>
<comment type="caution">
    <text evidence="2">The sequence shown here is derived from an EMBL/GenBank/DDBJ whole genome shotgun (WGS) entry which is preliminary data.</text>
</comment>
<protein>
    <recommendedName>
        <fullName evidence="1">AB hydrolase-1 domain-containing protein</fullName>
    </recommendedName>
</protein>
<evidence type="ECO:0000259" key="1">
    <source>
        <dbReference type="Pfam" id="PF12697"/>
    </source>
</evidence>
<organism evidence="2 3">
    <name type="scientific">Pedococcus aerophilus</name>
    <dbReference type="NCBI Taxonomy" id="436356"/>
    <lineage>
        <taxon>Bacteria</taxon>
        <taxon>Bacillati</taxon>
        <taxon>Actinomycetota</taxon>
        <taxon>Actinomycetes</taxon>
        <taxon>Micrococcales</taxon>
        <taxon>Intrasporangiaceae</taxon>
        <taxon>Pedococcus</taxon>
    </lineage>
</organism>
<dbReference type="RefSeq" id="WP_344194204.1">
    <property type="nucleotide sequence ID" value="NZ_BAAARN010000003.1"/>
</dbReference>
<dbReference type="EMBL" id="BAAARN010000003">
    <property type="protein sequence ID" value="GAA2737810.1"/>
    <property type="molecule type" value="Genomic_DNA"/>
</dbReference>
<proteinExistence type="predicted"/>
<dbReference type="InterPro" id="IPR029058">
    <property type="entry name" value="AB_hydrolase_fold"/>
</dbReference>
<evidence type="ECO:0000313" key="2">
    <source>
        <dbReference type="EMBL" id="GAA2737810.1"/>
    </source>
</evidence>
<gene>
    <name evidence="2" type="ORF">GCM10009867_26520</name>
</gene>
<reference evidence="2 3" key="1">
    <citation type="journal article" date="2019" name="Int. J. Syst. Evol. Microbiol.">
        <title>The Global Catalogue of Microorganisms (GCM) 10K type strain sequencing project: providing services to taxonomists for standard genome sequencing and annotation.</title>
        <authorList>
            <consortium name="The Broad Institute Genomics Platform"/>
            <consortium name="The Broad Institute Genome Sequencing Center for Infectious Disease"/>
            <person name="Wu L."/>
            <person name="Ma J."/>
        </authorList>
    </citation>
    <scope>NUCLEOTIDE SEQUENCE [LARGE SCALE GENOMIC DNA]</scope>
    <source>
        <strain evidence="2 3">JCM 16378</strain>
    </source>
</reference>
<dbReference type="Proteomes" id="UP001501326">
    <property type="component" value="Unassembled WGS sequence"/>
</dbReference>
<dbReference type="Gene3D" id="3.40.50.1820">
    <property type="entry name" value="alpha/beta hydrolase"/>
    <property type="match status" value="1"/>
</dbReference>